<feature type="transmembrane region" description="Helical" evidence="2">
    <location>
        <begin position="62"/>
        <end position="84"/>
    </location>
</feature>
<keyword evidence="2" id="KW-1133">Transmembrane helix</keyword>
<reference evidence="3 4" key="1">
    <citation type="journal article" date="2018" name="IMA Fungus">
        <title>IMA Genome-F 9: Draft genome sequence of Annulohypoxylon stygium, Aspergillus mulundensis, Berkeleyomyces basicola (syn. Thielaviopsis basicola), Ceratocystis smalleyi, two Cercospora beticola strains, Coleophoma cylindrospora, Fusarium fracticaudum, Phialophora cf. hyalina, and Morchella septimelata.</title>
        <authorList>
            <person name="Wingfield B.D."/>
            <person name="Bills G.F."/>
            <person name="Dong Y."/>
            <person name="Huang W."/>
            <person name="Nel W.J."/>
            <person name="Swalarsk-Parry B.S."/>
            <person name="Vaghefi N."/>
            <person name="Wilken P.M."/>
            <person name="An Z."/>
            <person name="de Beer Z.W."/>
            <person name="De Vos L."/>
            <person name="Chen L."/>
            <person name="Duong T.A."/>
            <person name="Gao Y."/>
            <person name="Hammerbacher A."/>
            <person name="Kikkert J.R."/>
            <person name="Li Y."/>
            <person name="Li H."/>
            <person name="Li K."/>
            <person name="Li Q."/>
            <person name="Liu X."/>
            <person name="Ma X."/>
            <person name="Naidoo K."/>
            <person name="Pethybridge S.J."/>
            <person name="Sun J."/>
            <person name="Steenkamp E.T."/>
            <person name="van der Nest M.A."/>
            <person name="van Wyk S."/>
            <person name="Wingfield M.J."/>
            <person name="Xiong C."/>
            <person name="Yue Q."/>
            <person name="Zhang X."/>
        </authorList>
    </citation>
    <scope>NUCLEOTIDE SEQUENCE [LARGE SCALE GENOMIC DNA]</scope>
    <source>
        <strain evidence="3 4">BP6252</strain>
    </source>
</reference>
<keyword evidence="2" id="KW-0472">Membrane</keyword>
<dbReference type="EMBL" id="PDLM01000002">
    <property type="protein sequence ID" value="RDW84720.1"/>
    <property type="molecule type" value="Genomic_DNA"/>
</dbReference>
<feature type="region of interest" description="Disordered" evidence="1">
    <location>
        <begin position="416"/>
        <end position="495"/>
    </location>
</feature>
<feature type="transmembrane region" description="Helical" evidence="2">
    <location>
        <begin position="174"/>
        <end position="197"/>
    </location>
</feature>
<evidence type="ECO:0000256" key="1">
    <source>
        <dbReference type="SAM" id="MobiDB-lite"/>
    </source>
</evidence>
<protein>
    <submittedName>
        <fullName evidence="3">Uncharacterized protein</fullName>
    </submittedName>
</protein>
<evidence type="ECO:0000313" key="4">
    <source>
        <dbReference type="Proteomes" id="UP000256645"/>
    </source>
</evidence>
<proteinExistence type="predicted"/>
<feature type="transmembrane region" description="Helical" evidence="2">
    <location>
        <begin position="142"/>
        <end position="162"/>
    </location>
</feature>
<keyword evidence="4" id="KW-1185">Reference proteome</keyword>
<comment type="caution">
    <text evidence="3">The sequence shown here is derived from an EMBL/GenBank/DDBJ whole genome shotgun (WGS) entry which is preliminary data.</text>
</comment>
<keyword evidence="2" id="KW-0812">Transmembrane</keyword>
<sequence>MAPVDLEPSTSIVPALARGSHILLAAGLTAIAGRTIFRSYLTLPPSSTTRHREPLRRGHVKLFSALALLSGVTAIYFGSTFAWLSYQVWAGERGIELPNSFLGDNGAFCGGEHPGRFQLVRWLNDTPLYKDAFEIVAGKARYFWWGQQASLSTLSWSTFLAIEGKRRKISNLWAFLLLGQLVSLSYGQNLFFVATLLTPVPLPDNVTSLTRSSVPATSSRLAQLKSKILLAKPDGWLPHPAFYIMPLLVSLGAVVLTPYSVNSPSFMNIALLFQALPSINILLPYLIPESWGTTYTHPHNAQKTYTMLFRTISTLSALLHLKSTGMALFYSTPSSEYYHPTFLHPLNHEHRSTLDRSSVALAKLFGAIGEHPAVSAVGYDVLLSGVSIGLWTAIRSLDPTDLLSSSIPFVGRNTASSSVEEAKHEPEEESTTIDTSPKKRTRGRPKKTESLATSNEVRVPKTRRRKQAEAEPEPDSAYQPTADESRIEGDEEALEDDWEAAALAWGLISAGGLGLGSCGVFGAECVAR</sequence>
<organism evidence="3 4">
    <name type="scientific">Coleophoma cylindrospora</name>
    <dbReference type="NCBI Taxonomy" id="1849047"/>
    <lineage>
        <taxon>Eukaryota</taxon>
        <taxon>Fungi</taxon>
        <taxon>Dikarya</taxon>
        <taxon>Ascomycota</taxon>
        <taxon>Pezizomycotina</taxon>
        <taxon>Leotiomycetes</taxon>
        <taxon>Helotiales</taxon>
        <taxon>Dermateaceae</taxon>
        <taxon>Coleophoma</taxon>
    </lineage>
</organism>
<name>A0A3D8SEF9_9HELO</name>
<evidence type="ECO:0000313" key="3">
    <source>
        <dbReference type="EMBL" id="RDW84720.1"/>
    </source>
</evidence>
<feature type="transmembrane region" description="Helical" evidence="2">
    <location>
        <begin position="20"/>
        <end position="41"/>
    </location>
</feature>
<evidence type="ECO:0000256" key="2">
    <source>
        <dbReference type="SAM" id="Phobius"/>
    </source>
</evidence>
<gene>
    <name evidence="3" type="ORF">BP6252_02310</name>
</gene>
<feature type="transmembrane region" description="Helical" evidence="2">
    <location>
        <begin position="266"/>
        <end position="287"/>
    </location>
</feature>
<accession>A0A3D8SEF9</accession>
<dbReference type="Proteomes" id="UP000256645">
    <property type="component" value="Unassembled WGS sequence"/>
</dbReference>
<dbReference type="OrthoDB" id="2126185at2759"/>
<feature type="transmembrane region" description="Helical" evidence="2">
    <location>
        <begin position="241"/>
        <end position="259"/>
    </location>
</feature>
<dbReference type="AlphaFoldDB" id="A0A3D8SEF9"/>